<dbReference type="EMBL" id="ASWA01000003">
    <property type="protein sequence ID" value="EOT67293.1"/>
    <property type="molecule type" value="Genomic_DNA"/>
</dbReference>
<comment type="caution">
    <text evidence="1">The sequence shown here is derived from an EMBL/GenBank/DDBJ whole genome shotgun (WGS) entry which is preliminary data.</text>
</comment>
<keyword evidence="4" id="KW-1185">Reference proteome</keyword>
<evidence type="ECO:0000313" key="4">
    <source>
        <dbReference type="Proteomes" id="UP000014148"/>
    </source>
</evidence>
<reference evidence="1 3" key="1">
    <citation type="submission" date="2013-02" db="EMBL/GenBank/DDBJ databases">
        <title>The Genome Sequence of Enterococcus malodoratus ATCC_43197.</title>
        <authorList>
            <consortium name="The Broad Institute Genome Sequencing Platform"/>
            <consortium name="The Broad Institute Genome Sequencing Center for Infectious Disease"/>
            <person name="Earl A.M."/>
            <person name="Gilmore M.S."/>
            <person name="Lebreton F."/>
            <person name="Walker B."/>
            <person name="Young S.K."/>
            <person name="Zeng Q."/>
            <person name="Gargeya S."/>
            <person name="Fitzgerald M."/>
            <person name="Haas B."/>
            <person name="Abouelleil A."/>
            <person name="Alvarado L."/>
            <person name="Arachchi H.M."/>
            <person name="Berlin A.M."/>
            <person name="Chapman S.B."/>
            <person name="Dewar J."/>
            <person name="Goldberg J."/>
            <person name="Griggs A."/>
            <person name="Gujja S."/>
            <person name="Hansen M."/>
            <person name="Howarth C."/>
            <person name="Imamovic A."/>
            <person name="Larimer J."/>
            <person name="McCowan C."/>
            <person name="Murphy C."/>
            <person name="Neiman D."/>
            <person name="Pearson M."/>
            <person name="Priest M."/>
            <person name="Roberts A."/>
            <person name="Saif S."/>
            <person name="Shea T."/>
            <person name="Sisk P."/>
            <person name="Sykes S."/>
            <person name="Wortman J."/>
            <person name="Nusbaum C."/>
            <person name="Birren B."/>
        </authorList>
    </citation>
    <scope>NUCLEOTIDE SEQUENCE [LARGE SCALE GENOMIC DNA]</scope>
    <source>
        <strain evidence="1 3">ATCC 43197</strain>
    </source>
</reference>
<proteinExistence type="predicted"/>
<dbReference type="AlphaFoldDB" id="R2QP98"/>
<sequence length="36" mass="4156">MEKQIKIGGTTYIVKQKFVGKKPLKQLIERLILQGK</sequence>
<evidence type="ECO:0000313" key="2">
    <source>
        <dbReference type="EMBL" id="EOT67293.1"/>
    </source>
</evidence>
<name>R2QP98_9ENTE</name>
<dbReference type="PATRIC" id="fig|1158601.3.peg.3601"/>
<accession>R2QP98</accession>
<dbReference type="Proteomes" id="UP000014148">
    <property type="component" value="Unassembled WGS sequence"/>
</dbReference>
<gene>
    <name evidence="2" type="ORF">I585_02814</name>
    <name evidence="1" type="ORF">UAI_03631</name>
</gene>
<evidence type="ECO:0000313" key="3">
    <source>
        <dbReference type="Proteomes" id="UP000013783"/>
    </source>
</evidence>
<organism evidence="1 3">
    <name type="scientific">Enterococcus malodoratus ATCC 43197</name>
    <dbReference type="NCBI Taxonomy" id="1158601"/>
    <lineage>
        <taxon>Bacteria</taxon>
        <taxon>Bacillati</taxon>
        <taxon>Bacillota</taxon>
        <taxon>Bacilli</taxon>
        <taxon>Lactobacillales</taxon>
        <taxon>Enterococcaceae</taxon>
        <taxon>Enterococcus</taxon>
    </lineage>
</organism>
<dbReference type="EMBL" id="AJAK01000025">
    <property type="protein sequence ID" value="EOH73440.1"/>
    <property type="molecule type" value="Genomic_DNA"/>
</dbReference>
<evidence type="ECO:0000313" key="1">
    <source>
        <dbReference type="EMBL" id="EOH73440.1"/>
    </source>
</evidence>
<reference evidence="2 4" key="2">
    <citation type="submission" date="2013-03" db="EMBL/GenBank/DDBJ databases">
        <title>The Genome Sequence of Enterococcus malodoratus ATCC_43197 (PacBio/Illumina hybrid assembly).</title>
        <authorList>
            <consortium name="The Broad Institute Genomics Platform"/>
            <consortium name="The Broad Institute Genome Sequencing Center for Infectious Disease"/>
            <person name="Earl A."/>
            <person name="Russ C."/>
            <person name="Gilmore M."/>
            <person name="Surin D."/>
            <person name="Walker B."/>
            <person name="Young S."/>
            <person name="Zeng Q."/>
            <person name="Gargeya S."/>
            <person name="Fitzgerald M."/>
            <person name="Haas B."/>
            <person name="Abouelleil A."/>
            <person name="Allen A.W."/>
            <person name="Alvarado L."/>
            <person name="Arachchi H.M."/>
            <person name="Berlin A.M."/>
            <person name="Chapman S.B."/>
            <person name="Gainer-Dewar J."/>
            <person name="Goldberg J."/>
            <person name="Griggs A."/>
            <person name="Gujja S."/>
            <person name="Hansen M."/>
            <person name="Howarth C."/>
            <person name="Imamovic A."/>
            <person name="Ireland A."/>
            <person name="Larimer J."/>
            <person name="McCowan C."/>
            <person name="Murphy C."/>
            <person name="Pearson M."/>
            <person name="Poon T.W."/>
            <person name="Priest M."/>
            <person name="Roberts A."/>
            <person name="Saif S."/>
            <person name="Shea T."/>
            <person name="Sisk P."/>
            <person name="Sykes S."/>
            <person name="Wortman J."/>
            <person name="Nusbaum C."/>
            <person name="Birren B."/>
        </authorList>
    </citation>
    <scope>NUCLEOTIDE SEQUENCE [LARGE SCALE GENOMIC DNA]</scope>
    <source>
        <strain evidence="2 4">ATCC 43197</strain>
    </source>
</reference>
<protein>
    <submittedName>
        <fullName evidence="1">Uncharacterized protein</fullName>
    </submittedName>
</protein>
<dbReference type="Proteomes" id="UP000013783">
    <property type="component" value="Unassembled WGS sequence"/>
</dbReference>